<proteinExistence type="predicted"/>
<accession>A0A0E9U5T4</accession>
<organism evidence="2">
    <name type="scientific">Anguilla anguilla</name>
    <name type="common">European freshwater eel</name>
    <name type="synonym">Muraena anguilla</name>
    <dbReference type="NCBI Taxonomy" id="7936"/>
    <lineage>
        <taxon>Eukaryota</taxon>
        <taxon>Metazoa</taxon>
        <taxon>Chordata</taxon>
        <taxon>Craniata</taxon>
        <taxon>Vertebrata</taxon>
        <taxon>Euteleostomi</taxon>
        <taxon>Actinopterygii</taxon>
        <taxon>Neopterygii</taxon>
        <taxon>Teleostei</taxon>
        <taxon>Anguilliformes</taxon>
        <taxon>Anguillidae</taxon>
        <taxon>Anguilla</taxon>
    </lineage>
</organism>
<protein>
    <submittedName>
        <fullName evidence="2">Uncharacterized protein</fullName>
    </submittedName>
</protein>
<reference evidence="2" key="1">
    <citation type="submission" date="2014-11" db="EMBL/GenBank/DDBJ databases">
        <authorList>
            <person name="Amaro Gonzalez C."/>
        </authorList>
    </citation>
    <scope>NUCLEOTIDE SEQUENCE</scope>
</reference>
<keyword evidence="1" id="KW-0472">Membrane</keyword>
<sequence length="41" mass="4201">MCPCPCAISHLCLSGLHNALSGLACVTAVLCCAVLYCAVLY</sequence>
<reference evidence="2" key="2">
    <citation type="journal article" date="2015" name="Fish Shellfish Immunol.">
        <title>Early steps in the European eel (Anguilla anguilla)-Vibrio vulnificus interaction in the gills: Role of the RtxA13 toxin.</title>
        <authorList>
            <person name="Callol A."/>
            <person name="Pajuelo D."/>
            <person name="Ebbesson L."/>
            <person name="Teles M."/>
            <person name="MacKenzie S."/>
            <person name="Amaro C."/>
        </authorList>
    </citation>
    <scope>NUCLEOTIDE SEQUENCE</scope>
</reference>
<feature type="transmembrane region" description="Helical" evidence="1">
    <location>
        <begin position="19"/>
        <end position="39"/>
    </location>
</feature>
<evidence type="ECO:0000313" key="2">
    <source>
        <dbReference type="EMBL" id="JAH60520.1"/>
    </source>
</evidence>
<dbReference type="AlphaFoldDB" id="A0A0E9U5T4"/>
<dbReference type="EMBL" id="GBXM01048057">
    <property type="protein sequence ID" value="JAH60520.1"/>
    <property type="molecule type" value="Transcribed_RNA"/>
</dbReference>
<evidence type="ECO:0000256" key="1">
    <source>
        <dbReference type="SAM" id="Phobius"/>
    </source>
</evidence>
<keyword evidence="1" id="KW-1133">Transmembrane helix</keyword>
<keyword evidence="1" id="KW-0812">Transmembrane</keyword>
<name>A0A0E9U5T4_ANGAN</name>